<feature type="region of interest" description="Disordered" evidence="1">
    <location>
        <begin position="147"/>
        <end position="167"/>
    </location>
</feature>
<dbReference type="InterPro" id="IPR039059">
    <property type="entry name" value="MVP"/>
</dbReference>
<proteinExistence type="predicted"/>
<accession>A0AA35XE89</accession>
<reference evidence="3" key="1">
    <citation type="submission" date="2023-03" db="EMBL/GenBank/DDBJ databases">
        <authorList>
            <person name="Steffen K."/>
            <person name="Cardenas P."/>
        </authorList>
    </citation>
    <scope>NUCLEOTIDE SEQUENCE</scope>
</reference>
<name>A0AA35XE89_GEOBA</name>
<dbReference type="CDD" id="cd08825">
    <property type="entry name" value="MVP_shoulder"/>
    <property type="match status" value="1"/>
</dbReference>
<dbReference type="Proteomes" id="UP001174909">
    <property type="component" value="Unassembled WGS sequence"/>
</dbReference>
<dbReference type="EMBL" id="CASHTH010003779">
    <property type="protein sequence ID" value="CAI8049166.1"/>
    <property type="molecule type" value="Genomic_DNA"/>
</dbReference>
<dbReference type="AlphaFoldDB" id="A0AA35XE89"/>
<dbReference type="PANTHER" id="PTHR14165:SF16">
    <property type="entry name" value="MAJOR VAULT PROTEIN"/>
    <property type="match status" value="1"/>
</dbReference>
<dbReference type="InterPro" id="IPR021870">
    <property type="entry name" value="MVP_shoulder"/>
</dbReference>
<dbReference type="Pfam" id="PF11978">
    <property type="entry name" value="MVP_shoulder"/>
    <property type="match status" value="1"/>
</dbReference>
<evidence type="ECO:0000313" key="4">
    <source>
        <dbReference type="Proteomes" id="UP001174909"/>
    </source>
</evidence>
<dbReference type="InterPro" id="IPR036013">
    <property type="entry name" value="Band_7/SPFH_dom_sf"/>
</dbReference>
<evidence type="ECO:0000256" key="1">
    <source>
        <dbReference type="SAM" id="MobiDB-lite"/>
    </source>
</evidence>
<feature type="domain" description="Major vault protein shoulder" evidence="2">
    <location>
        <begin position="3"/>
        <end position="120"/>
    </location>
</feature>
<dbReference type="GO" id="GO:0005634">
    <property type="term" value="C:nucleus"/>
    <property type="evidence" value="ECO:0007669"/>
    <property type="project" value="TreeGrafter"/>
</dbReference>
<evidence type="ECO:0000313" key="3">
    <source>
        <dbReference type="EMBL" id="CAI8049166.1"/>
    </source>
</evidence>
<protein>
    <submittedName>
        <fullName evidence="3">Major vault protein</fullName>
    </submittedName>
</protein>
<dbReference type="PANTHER" id="PTHR14165">
    <property type="entry name" value="MAJOR VAULT PROTEIN"/>
    <property type="match status" value="1"/>
</dbReference>
<dbReference type="Gene3D" id="6.10.250.720">
    <property type="match status" value="1"/>
</dbReference>
<dbReference type="Gene3D" id="6.20.380.10">
    <property type="match status" value="1"/>
</dbReference>
<comment type="caution">
    <text evidence="3">The sequence shown here is derived from an EMBL/GenBank/DDBJ whole genome shotgun (WGS) entry which is preliminary data.</text>
</comment>
<evidence type="ECO:0000259" key="2">
    <source>
        <dbReference type="Pfam" id="PF11978"/>
    </source>
</evidence>
<keyword evidence="4" id="KW-1185">Reference proteome</keyword>
<dbReference type="Gene3D" id="3.30.479.30">
    <property type="entry name" value="Band 7 domain"/>
    <property type="match status" value="1"/>
</dbReference>
<dbReference type="GO" id="GO:0005737">
    <property type="term" value="C:cytoplasm"/>
    <property type="evidence" value="ECO:0007669"/>
    <property type="project" value="TreeGrafter"/>
</dbReference>
<sequence>MLGPDFISDELVVETSDHARLKVALAMNNYFTVKCGDAESEAKLFSVPDFIGFACREVASKIRGAVAGIPFEKFHKYSSEIIRAGVFGRDEHGKLRDQLVFPANNLVITNIDVQSIEPVDQQMRDSLSKSVQMAIEISTKSIERAAQHEAKRTEQKAKGELERQKLQNEKEAEEARCTLLELQAVAAAVESSGQSKAEAQARAERLLIEGQSAIELAELKAEAARIETNAELDCQTRAREAEIQFLKEQNELETSRARELGNIEVEKFSKTVDCIGQSTISTIAKAGPQAKMQLLQGLGIQNTLITDGKTPLNVYQASQGTLLSPPLAH</sequence>
<gene>
    <name evidence="3" type="ORF">GBAR_LOCUS27069</name>
</gene>
<dbReference type="FunFam" id="3.30.479.30:FF:000010">
    <property type="entry name" value="major vault protein-like"/>
    <property type="match status" value="1"/>
</dbReference>
<organism evidence="3 4">
    <name type="scientific">Geodia barretti</name>
    <name type="common">Barrett's horny sponge</name>
    <dbReference type="NCBI Taxonomy" id="519541"/>
    <lineage>
        <taxon>Eukaryota</taxon>
        <taxon>Metazoa</taxon>
        <taxon>Porifera</taxon>
        <taxon>Demospongiae</taxon>
        <taxon>Heteroscleromorpha</taxon>
        <taxon>Tetractinellida</taxon>
        <taxon>Astrophorina</taxon>
        <taxon>Geodiidae</taxon>
        <taxon>Geodia</taxon>
    </lineage>
</organism>